<evidence type="ECO:0000259" key="8">
    <source>
        <dbReference type="PROSITE" id="PS51192"/>
    </source>
</evidence>
<keyword evidence="2" id="KW-0547">Nucleotide-binding</keyword>
<feature type="compositionally biased region" description="Gly residues" evidence="7">
    <location>
        <begin position="1"/>
        <end position="19"/>
    </location>
</feature>
<dbReference type="InterPro" id="IPR011545">
    <property type="entry name" value="DEAD/DEAH_box_helicase_dom"/>
</dbReference>
<evidence type="ECO:0000313" key="12">
    <source>
        <dbReference type="WBParaSite" id="maker-uti_cns_0008817-snap-gene-0.5-mRNA-1"/>
    </source>
</evidence>
<dbReference type="CDD" id="cd18787">
    <property type="entry name" value="SF2_C_DEAD"/>
    <property type="match status" value="2"/>
</dbReference>
<protein>
    <recommendedName>
        <fullName evidence="1">RNA helicase</fullName>
        <ecNumber evidence="1">3.6.4.13</ecNumber>
    </recommendedName>
</protein>
<feature type="compositionally biased region" description="Gly residues" evidence="7">
    <location>
        <begin position="557"/>
        <end position="570"/>
    </location>
</feature>
<feature type="domain" description="DEAD-box RNA helicase Q" evidence="10">
    <location>
        <begin position="82"/>
        <end position="111"/>
    </location>
</feature>
<dbReference type="Proteomes" id="UP000095280">
    <property type="component" value="Unplaced"/>
</dbReference>
<dbReference type="Pfam" id="PF00270">
    <property type="entry name" value="DEAD"/>
    <property type="match status" value="3"/>
</dbReference>
<keyword evidence="5" id="KW-0067">ATP-binding</keyword>
<evidence type="ECO:0000256" key="3">
    <source>
        <dbReference type="ARBA" id="ARBA00022801"/>
    </source>
</evidence>
<reference evidence="12" key="1">
    <citation type="submission" date="2016-11" db="UniProtKB">
        <authorList>
            <consortium name="WormBaseParasite"/>
        </authorList>
    </citation>
    <scope>IDENTIFICATION</scope>
</reference>
<evidence type="ECO:0000256" key="1">
    <source>
        <dbReference type="ARBA" id="ARBA00012552"/>
    </source>
</evidence>
<dbReference type="Pfam" id="PF00271">
    <property type="entry name" value="Helicase_C"/>
    <property type="match status" value="2"/>
</dbReference>
<feature type="domain" description="Helicase C-terminal" evidence="9">
    <location>
        <begin position="304"/>
        <end position="465"/>
    </location>
</feature>
<organism evidence="11 12">
    <name type="scientific">Macrostomum lignano</name>
    <dbReference type="NCBI Taxonomy" id="282301"/>
    <lineage>
        <taxon>Eukaryota</taxon>
        <taxon>Metazoa</taxon>
        <taxon>Spiralia</taxon>
        <taxon>Lophotrochozoa</taxon>
        <taxon>Platyhelminthes</taxon>
        <taxon>Rhabditophora</taxon>
        <taxon>Macrostomorpha</taxon>
        <taxon>Macrostomida</taxon>
        <taxon>Macrostomidae</taxon>
        <taxon>Macrostomum</taxon>
    </lineage>
</organism>
<evidence type="ECO:0000256" key="2">
    <source>
        <dbReference type="ARBA" id="ARBA00022741"/>
    </source>
</evidence>
<keyword evidence="3" id="KW-0378">Hydrolase</keyword>
<dbReference type="InterPro" id="IPR027417">
    <property type="entry name" value="P-loop_NTPase"/>
</dbReference>
<feature type="domain" description="Helicase C-terminal" evidence="9">
    <location>
        <begin position="1554"/>
        <end position="1721"/>
    </location>
</feature>
<keyword evidence="11" id="KW-1185">Reference proteome</keyword>
<dbReference type="SMART" id="SM00490">
    <property type="entry name" value="HELICc"/>
    <property type="match status" value="2"/>
</dbReference>
<evidence type="ECO:0000313" key="11">
    <source>
        <dbReference type="Proteomes" id="UP000095280"/>
    </source>
</evidence>
<evidence type="ECO:0000256" key="6">
    <source>
        <dbReference type="PROSITE-ProRule" id="PRU00552"/>
    </source>
</evidence>
<sequence>PRGGFGGSRGLGQRGGFGGNQESDFDGGRNERSRGGFGGRGRGSRDMDGFRSLSREDQSGEEFERSNRGFGVSGVDRPGYLQSFDEIGLSPVLMDNISKKFKYTKLTPVQRYAIPIVLKGRDLMACAQTGSGKTAAFILPMAKLITEIGDISTGGGYTTYPVALVLVPTRELCNQTFEFGLGFLAGTGVRIQRIYGGPKTDYLRNELANGCHILVATPGRLKDFAERNIVSLNKTRFLVLDEADQMLDRGFMDSVTWTLDQMPSNRQILMFSATFPGPIQALAQQYLQNYLYLTVGQVGAANPDVTQEVREVQQDDKQAALESVIDEWHSIRLERATGFSSSWRQSDRRTLRSSCSCTTIHGDRLQSERETAIRDFKRGKKPVMVATNVSARGVDINGIELVINMDLPSDFQMYVHRIGRTGRCGNPGKSISFYDHGRDSALALLLRQNLEKSGQSVPDWLDVYADQSGGGDMGGVGGFVGGSNRDMRRGVARDRFREQPDEGDFAESANGFGGASNSQSGDTANGEGGFGSGRSGFGGGRGGFGSGAQNGDRGGSEGRGGFGGGRGGFGSRNEDAQNDDSVGGRGGFGASADDGAEGSGGGFGSRGGGFGSRGGGRGGFGASANDGADNGGGGFGSRGGGGFGSRGGGRGGFGASDDDGADGGGGGFGSRGGGFGSRGGGFGSRGGGRGGFGASADDGADGGGGGFGSRGAAVVALAAAEEAEVALEPPLMMARKVAEVASEAAVVALAAAEEAELDEIYSRTVHTGINFDKYEQINVEVSGTDKPGYLTSFDAIGLPSVMLDNILRKYNYNKLTPVQKYGIPIILKGRDLMACAQTGSGKTAAFLLPLAKMIAELDTNDSTVAQYTTYPVALILTPTRELCNQIYDFARGFLAGTNIHAKRVYGGPKTDYLRAELANGCHILVATPGRLKDFAERNIVSLNKTRFLVLDEADQMLDRGFLDSVTWTLEQMPSDRQIVMFSATFPGQIQALAQQYLQNYLYLTVGQVGAANPDVTQEVREVAEVASAAAVMADSAVVEEAVAASEPMLMMALKVAEVASAAAVVVVASAAAVVVVASAAAVVVASAVVEEVEVALEPSLMMALMVVEVASAVAVVALAAAEEAVAASEPPLMMALKVAEVASAAAVMANSAVVEEAVAASEPMLMMALKVAEMASAAAVVVASAVVEEFEVALEPPLMMALMVAEVASAAAVVALAAAEEAEVASEPPLMMALEAAVAVLSATSANKAAILLANVQTRTHVPAFAETGHISADCPNVAAGDTPGASTAHVPEESQLDEIYSRTVHTGINFDKYEQINVEVSGTDKPGYLTSFDAIGLPSVMLDNILRKYNYNKLTPVQKYGIPIILKGRDLMACAQTGSGKTAAFLLPLAKMIAELDTNDSTVAQYTTYPVALILTPTRELCNQIYDFARGFLAGTNIRVKRVYGGPKTDYLRAELANGCHILVATPGRLKDFAERNIVSLSKTRFLVLDEADQMLDRGFLDSVTWTLEQMPSDRQIVMFSATFPGPIQALAQQYLQNYLYLTVGQVGAANPDVTQEVREVQQDDKQAALIEILKHWRSDPSQADDRILIFVESKRKADYVGLMLSDGGFPCTTIHGDRLQREREISLRSFQRGRLPIMVATNVSARGVDINGIELVINMDLPNDFDMYVHRIGRTGRCGNPGKSISFYDHGRDSALALKLRQNLEKSGQSVPDWLDVYADQSCGGDGGFGGFVGSNRDMRRSVARDRFREQPDEGDFAERMFRANPVATQPVTADDWD</sequence>
<feature type="region of interest" description="Disordered" evidence="7">
    <location>
        <begin position="496"/>
        <end position="697"/>
    </location>
</feature>
<feature type="region of interest" description="Disordered" evidence="7">
    <location>
        <begin position="1"/>
        <end position="70"/>
    </location>
</feature>
<dbReference type="PROSITE" id="PS51195">
    <property type="entry name" value="Q_MOTIF"/>
    <property type="match status" value="3"/>
</dbReference>
<evidence type="ECO:0000256" key="7">
    <source>
        <dbReference type="SAM" id="MobiDB-lite"/>
    </source>
</evidence>
<dbReference type="GO" id="GO:0003676">
    <property type="term" value="F:nucleic acid binding"/>
    <property type="evidence" value="ECO:0007669"/>
    <property type="project" value="InterPro"/>
</dbReference>
<dbReference type="InterPro" id="IPR014014">
    <property type="entry name" value="RNA_helicase_DEAD_Q_motif"/>
</dbReference>
<evidence type="ECO:0000256" key="5">
    <source>
        <dbReference type="ARBA" id="ARBA00022840"/>
    </source>
</evidence>
<dbReference type="Gene3D" id="3.40.50.300">
    <property type="entry name" value="P-loop containing nucleotide triphosphate hydrolases"/>
    <property type="match status" value="5"/>
</dbReference>
<feature type="short sequence motif" description="Q motif" evidence="6">
    <location>
        <begin position="1331"/>
        <end position="1360"/>
    </location>
</feature>
<proteinExistence type="predicted"/>
<dbReference type="InterPro" id="IPR014001">
    <property type="entry name" value="Helicase_ATP-bd"/>
</dbReference>
<dbReference type="EC" id="3.6.4.13" evidence="1"/>
<evidence type="ECO:0000259" key="9">
    <source>
        <dbReference type="PROSITE" id="PS51194"/>
    </source>
</evidence>
<dbReference type="SMART" id="SM00487">
    <property type="entry name" value="DEXDc"/>
    <property type="match status" value="3"/>
</dbReference>
<keyword evidence="4" id="KW-0347">Helicase</keyword>
<feature type="domain" description="Helicase ATP-binding" evidence="8">
    <location>
        <begin position="1363"/>
        <end position="1543"/>
    </location>
</feature>
<dbReference type="PROSITE" id="PS51192">
    <property type="entry name" value="HELICASE_ATP_BIND_1"/>
    <property type="match status" value="3"/>
</dbReference>
<feature type="compositionally biased region" description="Gly residues" evidence="7">
    <location>
        <begin position="662"/>
        <end position="693"/>
    </location>
</feature>
<feature type="domain" description="Helicase ATP-binding" evidence="8">
    <location>
        <begin position="823"/>
        <end position="1003"/>
    </location>
</feature>
<dbReference type="GO" id="GO:0003724">
    <property type="term" value="F:RNA helicase activity"/>
    <property type="evidence" value="ECO:0007669"/>
    <property type="project" value="UniProtKB-EC"/>
</dbReference>
<accession>A0A1I8HZT3</accession>
<feature type="compositionally biased region" description="Gly residues" evidence="7">
    <location>
        <begin position="597"/>
        <end position="621"/>
    </location>
</feature>
<dbReference type="PANTHER" id="PTHR47958">
    <property type="entry name" value="ATP-DEPENDENT RNA HELICASE DBP3"/>
    <property type="match status" value="1"/>
</dbReference>
<name>A0A1I8HZT3_9PLAT</name>
<evidence type="ECO:0000256" key="4">
    <source>
        <dbReference type="ARBA" id="ARBA00022806"/>
    </source>
</evidence>
<dbReference type="WBParaSite" id="maker-uti_cns_0008817-snap-gene-0.5-mRNA-1">
    <property type="protein sequence ID" value="maker-uti_cns_0008817-snap-gene-0.5-mRNA-1"/>
    <property type="gene ID" value="maker-uti_cns_0008817-snap-gene-0.5"/>
</dbReference>
<feature type="short sequence motif" description="Q motif" evidence="6">
    <location>
        <begin position="82"/>
        <end position="111"/>
    </location>
</feature>
<feature type="compositionally biased region" description="Gly residues" evidence="7">
    <location>
        <begin position="629"/>
        <end position="654"/>
    </location>
</feature>
<dbReference type="InterPro" id="IPR001650">
    <property type="entry name" value="Helicase_C-like"/>
</dbReference>
<feature type="compositionally biased region" description="Gly residues" evidence="7">
    <location>
        <begin position="526"/>
        <end position="548"/>
    </location>
</feature>
<feature type="domain" description="Helicase ATP-binding" evidence="8">
    <location>
        <begin position="114"/>
        <end position="293"/>
    </location>
</feature>
<dbReference type="PROSITE" id="PS51194">
    <property type="entry name" value="HELICASE_CTER"/>
    <property type="match status" value="2"/>
</dbReference>
<dbReference type="GO" id="GO:0005524">
    <property type="term" value="F:ATP binding"/>
    <property type="evidence" value="ECO:0007669"/>
    <property type="project" value="UniProtKB-KW"/>
</dbReference>
<feature type="short sequence motif" description="Q motif" evidence="6">
    <location>
        <begin position="791"/>
        <end position="820"/>
    </location>
</feature>
<feature type="domain" description="DEAD-box RNA helicase Q" evidence="10">
    <location>
        <begin position="791"/>
        <end position="820"/>
    </location>
</feature>
<evidence type="ECO:0000259" key="10">
    <source>
        <dbReference type="PROSITE" id="PS51195"/>
    </source>
</evidence>
<feature type="domain" description="DEAD-box RNA helicase Q" evidence="10">
    <location>
        <begin position="1331"/>
        <end position="1360"/>
    </location>
</feature>
<dbReference type="SUPFAM" id="SSF52540">
    <property type="entry name" value="P-loop containing nucleoside triphosphate hydrolases"/>
    <property type="match status" value="5"/>
</dbReference>
<dbReference type="GO" id="GO:0016787">
    <property type="term" value="F:hydrolase activity"/>
    <property type="evidence" value="ECO:0007669"/>
    <property type="project" value="UniProtKB-KW"/>
</dbReference>
<feature type="compositionally biased region" description="Basic and acidic residues" evidence="7">
    <location>
        <begin position="43"/>
        <end position="67"/>
    </location>
</feature>